<evidence type="ECO:0000313" key="3">
    <source>
        <dbReference type="EMBL" id="AYV45354.1"/>
    </source>
</evidence>
<evidence type="ECO:0000256" key="1">
    <source>
        <dbReference type="SAM" id="SignalP"/>
    </source>
</evidence>
<dbReference type="InterPro" id="IPR050471">
    <property type="entry name" value="AB_hydrolase"/>
</dbReference>
<dbReference type="OrthoDB" id="7185741at2"/>
<dbReference type="InterPro" id="IPR029058">
    <property type="entry name" value="AB_hydrolase_fold"/>
</dbReference>
<proteinExistence type="predicted"/>
<dbReference type="SUPFAM" id="SSF53474">
    <property type="entry name" value="alpha/beta-Hydrolases"/>
    <property type="match status" value="1"/>
</dbReference>
<sequence length="300" mass="31458">MAMRRMFALAAVMPAIVSGTLAGSALAQDGRFDVGGGRMIRLFCLGPGQGQGAPTVVVDAGMGMAPVEDEAWRRIAARVSQTTRVCLYDRAGLGGSDPAPAGEPRTSADAAADLEAALRAARIAPPFLLAGHSIGGLHAQVFAARYPEETAGLVLISSTHPDQMEAWLARLPAATPGEPKPLSDARGFLTRMPRDPSLNPENLDVAASNGQARELRSLGDKPVVVATHSPKWRMVPDLPEPLSVELEAVTQDLQKGFLALSPRATQVIAPSAGHGLPHEDPGFVTEAILGGVRAARERRP</sequence>
<dbReference type="Gene3D" id="3.40.50.1820">
    <property type="entry name" value="alpha/beta hydrolase"/>
    <property type="match status" value="1"/>
</dbReference>
<gene>
    <name evidence="3" type="ORF">C1707_03335</name>
    <name evidence="4" type="ORF">CFHF_02840</name>
</gene>
<dbReference type="Pfam" id="PF12697">
    <property type="entry name" value="Abhydrolase_6"/>
    <property type="match status" value="1"/>
</dbReference>
<evidence type="ECO:0000313" key="4">
    <source>
        <dbReference type="EMBL" id="PLR18965.1"/>
    </source>
</evidence>
<dbReference type="InterPro" id="IPR000073">
    <property type="entry name" value="AB_hydrolase_1"/>
</dbReference>
<dbReference type="RefSeq" id="WP_101711523.1">
    <property type="nucleotide sequence ID" value="NZ_CP026100.1"/>
</dbReference>
<keyword evidence="6" id="KW-1185">Reference proteome</keyword>
<accession>A0A2N5CYU4</accession>
<dbReference type="PANTHER" id="PTHR43433">
    <property type="entry name" value="HYDROLASE, ALPHA/BETA FOLD FAMILY PROTEIN"/>
    <property type="match status" value="1"/>
</dbReference>
<keyword evidence="1" id="KW-0732">Signal</keyword>
<dbReference type="PANTHER" id="PTHR43433:SF10">
    <property type="entry name" value="AB HYDROLASE-1 DOMAIN-CONTAINING PROTEIN"/>
    <property type="match status" value="1"/>
</dbReference>
<dbReference type="KEGG" id="cfh:C1707_03335"/>
<name>A0A2N5CYU4_9CAUL</name>
<evidence type="ECO:0000313" key="6">
    <source>
        <dbReference type="Proteomes" id="UP000281192"/>
    </source>
</evidence>
<dbReference type="EMBL" id="PJRQ01000008">
    <property type="protein sequence ID" value="PLR18965.1"/>
    <property type="molecule type" value="Genomic_DNA"/>
</dbReference>
<feature type="domain" description="AB hydrolase-1" evidence="2">
    <location>
        <begin position="69"/>
        <end position="286"/>
    </location>
</feature>
<dbReference type="AlphaFoldDB" id="A0A2N5CYU4"/>
<dbReference type="PRINTS" id="PR00111">
    <property type="entry name" value="ABHYDROLASE"/>
</dbReference>
<evidence type="ECO:0000259" key="2">
    <source>
        <dbReference type="Pfam" id="PF12697"/>
    </source>
</evidence>
<dbReference type="GO" id="GO:0016787">
    <property type="term" value="F:hydrolase activity"/>
    <property type="evidence" value="ECO:0007669"/>
    <property type="project" value="UniProtKB-KW"/>
</dbReference>
<evidence type="ECO:0000313" key="5">
    <source>
        <dbReference type="Proteomes" id="UP000234483"/>
    </source>
</evidence>
<reference evidence="4 5" key="1">
    <citation type="submission" date="2017-12" db="EMBL/GenBank/DDBJ databases">
        <title>The genome sequence of Caulobacter flavus CGMCC1 15093.</title>
        <authorList>
            <person name="Gao J."/>
            <person name="Mao X."/>
            <person name="Sun J."/>
        </authorList>
    </citation>
    <scope>NUCLEOTIDE SEQUENCE [LARGE SCALE GENOMIC DNA]</scope>
    <source>
        <strain evidence="4 5">CGMCC1 15093</strain>
    </source>
</reference>
<dbReference type="Proteomes" id="UP000234483">
    <property type="component" value="Unassembled WGS sequence"/>
</dbReference>
<reference evidence="3 6" key="2">
    <citation type="submission" date="2018-01" db="EMBL/GenBank/DDBJ databases">
        <title>Complete genome sequence of Caulobacter flavus RHGG3.</title>
        <authorList>
            <person name="Yang E."/>
        </authorList>
    </citation>
    <scope>NUCLEOTIDE SEQUENCE [LARGE SCALE GENOMIC DNA]</scope>
    <source>
        <strain evidence="3 6">RHGG3</strain>
    </source>
</reference>
<dbReference type="EMBL" id="CP026100">
    <property type="protein sequence ID" value="AYV45354.1"/>
    <property type="molecule type" value="Genomic_DNA"/>
</dbReference>
<dbReference type="Proteomes" id="UP000281192">
    <property type="component" value="Chromosome"/>
</dbReference>
<feature type="chain" id="PRO_5044578093" evidence="1">
    <location>
        <begin position="28"/>
        <end position="300"/>
    </location>
</feature>
<protein>
    <submittedName>
        <fullName evidence="4">Alpha/beta hydrolase</fullName>
    </submittedName>
</protein>
<keyword evidence="4" id="KW-0378">Hydrolase</keyword>
<feature type="signal peptide" evidence="1">
    <location>
        <begin position="1"/>
        <end position="27"/>
    </location>
</feature>
<organism evidence="4 5">
    <name type="scientific">Caulobacter flavus</name>
    <dbReference type="NCBI Taxonomy" id="1679497"/>
    <lineage>
        <taxon>Bacteria</taxon>
        <taxon>Pseudomonadati</taxon>
        <taxon>Pseudomonadota</taxon>
        <taxon>Alphaproteobacteria</taxon>
        <taxon>Caulobacterales</taxon>
        <taxon>Caulobacteraceae</taxon>
        <taxon>Caulobacter</taxon>
    </lineage>
</organism>